<dbReference type="Pfam" id="PF12850">
    <property type="entry name" value="Metallophos_2"/>
    <property type="match status" value="1"/>
</dbReference>
<evidence type="ECO:0000313" key="4">
    <source>
        <dbReference type="Proteomes" id="UP000324209"/>
    </source>
</evidence>
<dbReference type="OrthoDB" id="9800565at2"/>
<accession>A0A5C1QNE9</accession>
<dbReference type="GO" id="GO:0005737">
    <property type="term" value="C:cytoplasm"/>
    <property type="evidence" value="ECO:0007669"/>
    <property type="project" value="TreeGrafter"/>
</dbReference>
<dbReference type="Gene3D" id="3.60.21.10">
    <property type="match status" value="1"/>
</dbReference>
<dbReference type="InterPro" id="IPR050126">
    <property type="entry name" value="Ap4A_hydrolase"/>
</dbReference>
<dbReference type="EMBL" id="CP036150">
    <property type="protein sequence ID" value="QEN09057.1"/>
    <property type="molecule type" value="Genomic_DNA"/>
</dbReference>
<dbReference type="PIRSF" id="PIRSF000883">
    <property type="entry name" value="Pesterase_MJ0912"/>
    <property type="match status" value="1"/>
</dbReference>
<organism evidence="3 4">
    <name type="scientific">Oceanispirochaeta crateris</name>
    <dbReference type="NCBI Taxonomy" id="2518645"/>
    <lineage>
        <taxon>Bacteria</taxon>
        <taxon>Pseudomonadati</taxon>
        <taxon>Spirochaetota</taxon>
        <taxon>Spirochaetia</taxon>
        <taxon>Spirochaetales</taxon>
        <taxon>Spirochaetaceae</taxon>
        <taxon>Oceanispirochaeta</taxon>
    </lineage>
</organism>
<dbReference type="AlphaFoldDB" id="A0A5C1QNE9"/>
<dbReference type="PANTHER" id="PTHR42850:SF2">
    <property type="entry name" value="BLL5683 PROTEIN"/>
    <property type="match status" value="1"/>
</dbReference>
<dbReference type="SUPFAM" id="SSF56300">
    <property type="entry name" value="Metallo-dependent phosphatases"/>
    <property type="match status" value="1"/>
</dbReference>
<dbReference type="InterPro" id="IPR011152">
    <property type="entry name" value="Pesterase_MJ0912"/>
</dbReference>
<comment type="similarity">
    <text evidence="1">Belongs to the metallophosphoesterase superfamily. YfcE family.</text>
</comment>
<dbReference type="InterPro" id="IPR024654">
    <property type="entry name" value="Calcineurin-like_PHP_lpxH"/>
</dbReference>
<evidence type="ECO:0000259" key="2">
    <source>
        <dbReference type="Pfam" id="PF12850"/>
    </source>
</evidence>
<protein>
    <submittedName>
        <fullName evidence="3">Metallophosphoesterase</fullName>
    </submittedName>
</protein>
<dbReference type="PANTHER" id="PTHR42850">
    <property type="entry name" value="METALLOPHOSPHOESTERASE"/>
    <property type="match status" value="1"/>
</dbReference>
<dbReference type="KEGG" id="ock:EXM22_14055"/>
<feature type="domain" description="Calcineurin-like phosphoesterase" evidence="2">
    <location>
        <begin position="33"/>
        <end position="237"/>
    </location>
</feature>
<keyword evidence="4" id="KW-1185">Reference proteome</keyword>
<name>A0A5C1QNE9_9SPIO</name>
<dbReference type="GO" id="GO:0016791">
    <property type="term" value="F:phosphatase activity"/>
    <property type="evidence" value="ECO:0007669"/>
    <property type="project" value="TreeGrafter"/>
</dbReference>
<dbReference type="InterPro" id="IPR029052">
    <property type="entry name" value="Metallo-depent_PP-like"/>
</dbReference>
<dbReference type="Proteomes" id="UP000324209">
    <property type="component" value="Chromosome"/>
</dbReference>
<evidence type="ECO:0000256" key="1">
    <source>
        <dbReference type="ARBA" id="ARBA00008950"/>
    </source>
</evidence>
<sequence length="274" mass="31601">MDSFSFHLLPLYNRICSKQTVDYHFILQERKLLKILVLSDIHGNLEALQAVLKEAKDLDWKEIWFLGDLCGYGPQPDACFDLLMQHTITFIPGNHDLYICGRMKGDHFSNESRKALIISRSFISDKLVKLLKELPAYQIKKGIELVHASPEGPSKIYILNEMDALKNFRISRKKCVLFGHTHIQEYYRLEKSNVISCRGETGQKISFKKSKILINPGSVGQPRDGDPRAAWGILDLKHKEFTFYRTPYEYEVTQEKMKKAGFSDFLIDRIAKGV</sequence>
<proteinExistence type="inferred from homology"/>
<gene>
    <name evidence="3" type="ORF">EXM22_14055</name>
</gene>
<reference evidence="3 4" key="1">
    <citation type="submission" date="2019-02" db="EMBL/GenBank/DDBJ databases">
        <title>Complete Genome Sequence and Methylome Analysis of free living Spirochaetas.</title>
        <authorList>
            <person name="Fomenkov A."/>
            <person name="Dubinina G."/>
            <person name="Leshcheva N."/>
            <person name="Mikheeva N."/>
            <person name="Grabovich M."/>
            <person name="Vincze T."/>
            <person name="Roberts R.J."/>
        </authorList>
    </citation>
    <scope>NUCLEOTIDE SEQUENCE [LARGE SCALE GENOMIC DNA]</scope>
    <source>
        <strain evidence="3 4">K2</strain>
    </source>
</reference>
<evidence type="ECO:0000313" key="3">
    <source>
        <dbReference type="EMBL" id="QEN09057.1"/>
    </source>
</evidence>